<name>A0A1R1LNB2_9MICC</name>
<evidence type="ECO:0000313" key="8">
    <source>
        <dbReference type="EMBL" id="OMH29030.1"/>
    </source>
</evidence>
<dbReference type="OrthoDB" id="9803470at2"/>
<comment type="similarity">
    <text evidence="1">Belongs to the sigma-70 factor family. ECF subfamily.</text>
</comment>
<dbReference type="CDD" id="cd06171">
    <property type="entry name" value="Sigma70_r4"/>
    <property type="match status" value="1"/>
</dbReference>
<proteinExistence type="inferred from homology"/>
<evidence type="ECO:0000259" key="6">
    <source>
        <dbReference type="Pfam" id="PF04542"/>
    </source>
</evidence>
<comment type="caution">
    <text evidence="8">The sequence shown here is derived from an EMBL/GenBank/DDBJ whole genome shotgun (WGS) entry which is preliminary data.</text>
</comment>
<evidence type="ECO:0000256" key="1">
    <source>
        <dbReference type="ARBA" id="ARBA00010641"/>
    </source>
</evidence>
<feature type="domain" description="RNA polymerase sigma factor 70 region 4 type 2" evidence="7">
    <location>
        <begin position="121"/>
        <end position="172"/>
    </location>
</feature>
<dbReference type="Gene3D" id="1.10.1740.10">
    <property type="match status" value="1"/>
</dbReference>
<dbReference type="STRING" id="554083.BKD30_01335"/>
<sequence>MTTSIRTAREDATWVAPSWDDLVREHGPRVYRLAYRLAGNRQDAEDLVQETFIRVFRSLDTFQPGSLAGWMHRITTNLFLDSARRRSRLRMESLGEDGADRLASTDPGPERTFEFGHLDADVLAALNQLTPAFRAAVVLSDLEGYSYDEVADALGLKLGTVRSRIHRGRAKLRDALAHRDPSRQRGQPVPGDRTGVLPVIALSRIPRVGPA</sequence>
<dbReference type="EMBL" id="MRDE01000007">
    <property type="protein sequence ID" value="OMH29030.1"/>
    <property type="molecule type" value="Genomic_DNA"/>
</dbReference>
<dbReference type="PANTHER" id="PTHR43133">
    <property type="entry name" value="RNA POLYMERASE ECF-TYPE SIGMA FACTO"/>
    <property type="match status" value="1"/>
</dbReference>
<dbReference type="GO" id="GO:0006352">
    <property type="term" value="P:DNA-templated transcription initiation"/>
    <property type="evidence" value="ECO:0007669"/>
    <property type="project" value="InterPro"/>
</dbReference>
<protein>
    <submittedName>
        <fullName evidence="8">RNA polymerase sigma factor SigE</fullName>
    </submittedName>
</protein>
<dbReference type="InterPro" id="IPR039425">
    <property type="entry name" value="RNA_pol_sigma-70-like"/>
</dbReference>
<dbReference type="Gene3D" id="1.10.10.10">
    <property type="entry name" value="Winged helix-like DNA-binding domain superfamily/Winged helix DNA-binding domain"/>
    <property type="match status" value="1"/>
</dbReference>
<evidence type="ECO:0000259" key="7">
    <source>
        <dbReference type="Pfam" id="PF08281"/>
    </source>
</evidence>
<evidence type="ECO:0000256" key="2">
    <source>
        <dbReference type="ARBA" id="ARBA00023015"/>
    </source>
</evidence>
<dbReference type="InterPro" id="IPR013324">
    <property type="entry name" value="RNA_pol_sigma_r3/r4-like"/>
</dbReference>
<dbReference type="Pfam" id="PF04542">
    <property type="entry name" value="Sigma70_r2"/>
    <property type="match status" value="1"/>
</dbReference>
<keyword evidence="5" id="KW-0804">Transcription</keyword>
<dbReference type="InterPro" id="IPR014284">
    <property type="entry name" value="RNA_pol_sigma-70_dom"/>
</dbReference>
<dbReference type="NCBIfam" id="TIGR02937">
    <property type="entry name" value="sigma70-ECF"/>
    <property type="match status" value="1"/>
</dbReference>
<dbReference type="InterPro" id="IPR007627">
    <property type="entry name" value="RNA_pol_sigma70_r2"/>
</dbReference>
<keyword evidence="4" id="KW-0238">DNA-binding</keyword>
<evidence type="ECO:0000256" key="5">
    <source>
        <dbReference type="ARBA" id="ARBA00023163"/>
    </source>
</evidence>
<reference evidence="8 9" key="1">
    <citation type="submission" date="2016-12" db="EMBL/GenBank/DDBJ databases">
        <title>Draft genome of Tersicoccus phoenicis 1P05MA.</title>
        <authorList>
            <person name="Nakajima Y."/>
            <person name="Yoshizawa S."/>
            <person name="Nakamura K."/>
            <person name="Ogura Y."/>
            <person name="Hayashi T."/>
            <person name="Kogure K."/>
        </authorList>
    </citation>
    <scope>NUCLEOTIDE SEQUENCE [LARGE SCALE GENOMIC DNA]</scope>
    <source>
        <strain evidence="8 9">1p05MA</strain>
    </source>
</reference>
<organism evidence="8 9">
    <name type="scientific">Tersicoccus phoenicis</name>
    <dbReference type="NCBI Taxonomy" id="554083"/>
    <lineage>
        <taxon>Bacteria</taxon>
        <taxon>Bacillati</taxon>
        <taxon>Actinomycetota</taxon>
        <taxon>Actinomycetes</taxon>
        <taxon>Micrococcales</taxon>
        <taxon>Micrococcaceae</taxon>
        <taxon>Tersicoccus</taxon>
    </lineage>
</organism>
<dbReference type="Proteomes" id="UP000187085">
    <property type="component" value="Unassembled WGS sequence"/>
</dbReference>
<dbReference type="InterPro" id="IPR013249">
    <property type="entry name" value="RNA_pol_sigma70_r4_t2"/>
</dbReference>
<accession>A0A1R1LNB2</accession>
<dbReference type="GO" id="GO:0016987">
    <property type="term" value="F:sigma factor activity"/>
    <property type="evidence" value="ECO:0007669"/>
    <property type="project" value="UniProtKB-KW"/>
</dbReference>
<evidence type="ECO:0000256" key="4">
    <source>
        <dbReference type="ARBA" id="ARBA00023125"/>
    </source>
</evidence>
<keyword evidence="9" id="KW-1185">Reference proteome</keyword>
<dbReference type="AlphaFoldDB" id="A0A1R1LNB2"/>
<feature type="domain" description="RNA polymerase sigma-70 region 2" evidence="6">
    <location>
        <begin position="22"/>
        <end position="88"/>
    </location>
</feature>
<evidence type="ECO:0000313" key="9">
    <source>
        <dbReference type="Proteomes" id="UP000187085"/>
    </source>
</evidence>
<keyword evidence="2" id="KW-0805">Transcription regulation</keyword>
<dbReference type="SUPFAM" id="SSF88946">
    <property type="entry name" value="Sigma2 domain of RNA polymerase sigma factors"/>
    <property type="match status" value="1"/>
</dbReference>
<evidence type="ECO:0000256" key="3">
    <source>
        <dbReference type="ARBA" id="ARBA00023082"/>
    </source>
</evidence>
<dbReference type="GO" id="GO:0003677">
    <property type="term" value="F:DNA binding"/>
    <property type="evidence" value="ECO:0007669"/>
    <property type="project" value="UniProtKB-KW"/>
</dbReference>
<keyword evidence="3" id="KW-0731">Sigma factor</keyword>
<dbReference type="InterPro" id="IPR036388">
    <property type="entry name" value="WH-like_DNA-bd_sf"/>
</dbReference>
<dbReference type="NCBIfam" id="NF007229">
    <property type="entry name" value="PRK09647.1"/>
    <property type="match status" value="1"/>
</dbReference>
<dbReference type="RefSeq" id="WP_076701037.1">
    <property type="nucleotide sequence ID" value="NZ_MRDE01000007.1"/>
</dbReference>
<dbReference type="PANTHER" id="PTHR43133:SF8">
    <property type="entry name" value="RNA POLYMERASE SIGMA FACTOR HI_1459-RELATED"/>
    <property type="match status" value="1"/>
</dbReference>
<gene>
    <name evidence="8" type="ORF">BKD30_01335</name>
</gene>
<dbReference type="SUPFAM" id="SSF88659">
    <property type="entry name" value="Sigma3 and sigma4 domains of RNA polymerase sigma factors"/>
    <property type="match status" value="1"/>
</dbReference>
<dbReference type="Pfam" id="PF08281">
    <property type="entry name" value="Sigma70_r4_2"/>
    <property type="match status" value="1"/>
</dbReference>
<dbReference type="InterPro" id="IPR013325">
    <property type="entry name" value="RNA_pol_sigma_r2"/>
</dbReference>